<dbReference type="EMBL" id="JAWDJW010009390">
    <property type="protein sequence ID" value="KAK3059461.1"/>
    <property type="molecule type" value="Genomic_DNA"/>
</dbReference>
<comment type="caution">
    <text evidence="1">The sequence shown here is derived from an EMBL/GenBank/DDBJ whole genome shotgun (WGS) entry which is preliminary data.</text>
</comment>
<gene>
    <name evidence="1" type="primary">STT3</name>
    <name evidence="1" type="ORF">LTS18_010819</name>
</gene>
<evidence type="ECO:0000313" key="2">
    <source>
        <dbReference type="Proteomes" id="UP001186974"/>
    </source>
</evidence>
<sequence>NNMAEAGTFDVLFSGSSGKSTRTLLQVVILCFIAAAAVASRLFSVIRFESIIHEFDPWFNFRATKYLVQHGFYSFWDWFDDRTWHPLGRVTGGTLYPGLMVTSGVIYHILRFLTLPIDIRNICVLLAPAFSGLTAFATYLFTSEMSTSPSAGLLAAAFMGIAPGYISRSVAGSYDNEAIAIFLLVFTFYLWIKAVKNGSAMWGAMTALFYGYMVSAWGGYVFITNLLPLHAFVLICMGRFSPRLYVSYTTWYALGTLASMQIPFVGFLPVRSSEHMSALGVFGLLQIVGFVEYVRQQLPNKQFQTLLRSLVLVIFLVALGGLVLLTVSGVIAPWTGRFYSLWDTGYAKIHIPIIASVSEHQPTAWPAYFFDLNMLIWLFPAGVYMCFRNLHDEHVFVIIYAVLASYFSGVMVRLMLTLTPIVCVSAAMALSQILDTYLAIDSPKPPETQQNGSAEATKSATSLLTEGLRTTRNPAVGIYSYLSKSTMVMASTVYLLIFVAHCTWVTSNAYSSPSVVLASKLPDGSQHIIDDYREAYYWLRQNTAENAKIMSWWDYGYQIGGMADRPTLVDNNTWNNTHIATVGKAMSSREE</sequence>
<organism evidence="1 2">
    <name type="scientific">Coniosporium uncinatum</name>
    <dbReference type="NCBI Taxonomy" id="93489"/>
    <lineage>
        <taxon>Eukaryota</taxon>
        <taxon>Fungi</taxon>
        <taxon>Dikarya</taxon>
        <taxon>Ascomycota</taxon>
        <taxon>Pezizomycotina</taxon>
        <taxon>Dothideomycetes</taxon>
        <taxon>Dothideomycetes incertae sedis</taxon>
        <taxon>Coniosporium</taxon>
    </lineage>
</organism>
<protein>
    <submittedName>
        <fullName evidence="1">Oligosaccharyl transferase stt3 subunit</fullName>
    </submittedName>
</protein>
<name>A0ACC3CZ58_9PEZI</name>
<reference evidence="1" key="1">
    <citation type="submission" date="2024-09" db="EMBL/GenBank/DDBJ databases">
        <title>Black Yeasts Isolated from many extreme environments.</title>
        <authorList>
            <person name="Coleine C."/>
            <person name="Stajich J.E."/>
            <person name="Selbmann L."/>
        </authorList>
    </citation>
    <scope>NUCLEOTIDE SEQUENCE</scope>
    <source>
        <strain evidence="1">CCFEE 5737</strain>
    </source>
</reference>
<proteinExistence type="predicted"/>
<feature type="non-terminal residue" evidence="1">
    <location>
        <position position="591"/>
    </location>
</feature>
<keyword evidence="2" id="KW-1185">Reference proteome</keyword>
<evidence type="ECO:0000313" key="1">
    <source>
        <dbReference type="EMBL" id="KAK3059461.1"/>
    </source>
</evidence>
<feature type="non-terminal residue" evidence="1">
    <location>
        <position position="1"/>
    </location>
</feature>
<dbReference type="Proteomes" id="UP001186974">
    <property type="component" value="Unassembled WGS sequence"/>
</dbReference>
<keyword evidence="1" id="KW-0808">Transferase</keyword>
<accession>A0ACC3CZ58</accession>